<dbReference type="InterPro" id="IPR010065">
    <property type="entry name" value="AA_ABC_transptr_permease_3TM"/>
</dbReference>
<evidence type="ECO:0000256" key="5">
    <source>
        <dbReference type="ARBA" id="ARBA00022692"/>
    </source>
</evidence>
<dbReference type="PROSITE" id="PS50928">
    <property type="entry name" value="ABC_TM1"/>
    <property type="match status" value="1"/>
</dbReference>
<evidence type="ECO:0000256" key="2">
    <source>
        <dbReference type="ARBA" id="ARBA00010072"/>
    </source>
</evidence>
<name>A0A1G7Y204_PSEOR</name>
<dbReference type="STRING" id="366584.SAMN05216377_116159"/>
<comment type="subcellular location">
    <subcellularLocation>
        <location evidence="1 9">Cell membrane</location>
        <topology evidence="1 9">Multi-pass membrane protein</topology>
    </subcellularLocation>
</comment>
<dbReference type="AlphaFoldDB" id="A0A1G7Y204"/>
<keyword evidence="3 9" id="KW-0813">Transport</keyword>
<keyword evidence="7 9" id="KW-1133">Transmembrane helix</keyword>
<evidence type="ECO:0000256" key="9">
    <source>
        <dbReference type="RuleBase" id="RU363032"/>
    </source>
</evidence>
<dbReference type="Gene3D" id="1.10.3720.10">
    <property type="entry name" value="MetI-like"/>
    <property type="match status" value="1"/>
</dbReference>
<dbReference type="SUPFAM" id="SSF161098">
    <property type="entry name" value="MetI-like"/>
    <property type="match status" value="1"/>
</dbReference>
<protein>
    <submittedName>
        <fullName evidence="11">Amino acid ABC transporter membrane protein, PAAT family</fullName>
    </submittedName>
</protein>
<dbReference type="EMBL" id="FNBE01000016">
    <property type="protein sequence ID" value="SDG90478.1"/>
    <property type="molecule type" value="Genomic_DNA"/>
</dbReference>
<reference evidence="11 12" key="1">
    <citation type="submission" date="2016-10" db="EMBL/GenBank/DDBJ databases">
        <authorList>
            <person name="de Groot N.N."/>
        </authorList>
    </citation>
    <scope>NUCLEOTIDE SEQUENCE [LARGE SCALE GENOMIC DNA]</scope>
    <source>
        <strain evidence="11 12">CGMCC 4.3143</strain>
    </source>
</reference>
<keyword evidence="4" id="KW-1003">Cell membrane</keyword>
<evidence type="ECO:0000313" key="12">
    <source>
        <dbReference type="Proteomes" id="UP000198967"/>
    </source>
</evidence>
<keyword evidence="5 9" id="KW-0812">Transmembrane</keyword>
<dbReference type="Proteomes" id="UP000198967">
    <property type="component" value="Unassembled WGS sequence"/>
</dbReference>
<accession>A0A1G7Y204</accession>
<dbReference type="CDD" id="cd06261">
    <property type="entry name" value="TM_PBP2"/>
    <property type="match status" value="1"/>
</dbReference>
<evidence type="ECO:0000256" key="1">
    <source>
        <dbReference type="ARBA" id="ARBA00004651"/>
    </source>
</evidence>
<dbReference type="InterPro" id="IPR035906">
    <property type="entry name" value="MetI-like_sf"/>
</dbReference>
<feature type="domain" description="ABC transmembrane type-1" evidence="10">
    <location>
        <begin position="20"/>
        <end position="209"/>
    </location>
</feature>
<dbReference type="OrthoDB" id="92598at2"/>
<dbReference type="RefSeq" id="WP_093088648.1">
    <property type="nucleotide sequence ID" value="NZ_FNBE01000016.1"/>
</dbReference>
<evidence type="ECO:0000256" key="3">
    <source>
        <dbReference type="ARBA" id="ARBA00022448"/>
    </source>
</evidence>
<dbReference type="GO" id="GO:0022857">
    <property type="term" value="F:transmembrane transporter activity"/>
    <property type="evidence" value="ECO:0007669"/>
    <property type="project" value="InterPro"/>
</dbReference>
<dbReference type="PANTHER" id="PTHR30614:SF20">
    <property type="entry name" value="GLUTAMINE TRANSPORT SYSTEM PERMEASE PROTEIN GLNP"/>
    <property type="match status" value="1"/>
</dbReference>
<dbReference type="PANTHER" id="PTHR30614">
    <property type="entry name" value="MEMBRANE COMPONENT OF AMINO ACID ABC TRANSPORTER"/>
    <property type="match status" value="1"/>
</dbReference>
<dbReference type="GO" id="GO:0043190">
    <property type="term" value="C:ATP-binding cassette (ABC) transporter complex"/>
    <property type="evidence" value="ECO:0007669"/>
    <property type="project" value="InterPro"/>
</dbReference>
<keyword evidence="12" id="KW-1185">Reference proteome</keyword>
<dbReference type="Pfam" id="PF00528">
    <property type="entry name" value="BPD_transp_1"/>
    <property type="match status" value="1"/>
</dbReference>
<feature type="transmembrane region" description="Helical" evidence="9">
    <location>
        <begin position="148"/>
        <end position="170"/>
    </location>
</feature>
<evidence type="ECO:0000259" key="10">
    <source>
        <dbReference type="PROSITE" id="PS50928"/>
    </source>
</evidence>
<comment type="similarity">
    <text evidence="2">Belongs to the binding-protein-dependent transport system permease family. HisMQ subfamily.</text>
</comment>
<evidence type="ECO:0000256" key="6">
    <source>
        <dbReference type="ARBA" id="ARBA00022970"/>
    </source>
</evidence>
<feature type="transmembrane region" description="Helical" evidence="9">
    <location>
        <begin position="190"/>
        <end position="209"/>
    </location>
</feature>
<dbReference type="InterPro" id="IPR000515">
    <property type="entry name" value="MetI-like"/>
</dbReference>
<evidence type="ECO:0000256" key="4">
    <source>
        <dbReference type="ARBA" id="ARBA00022475"/>
    </source>
</evidence>
<dbReference type="NCBIfam" id="TIGR01726">
    <property type="entry name" value="HEQRo_perm_3TM"/>
    <property type="match status" value="1"/>
</dbReference>
<feature type="transmembrane region" description="Helical" evidence="9">
    <location>
        <begin position="12"/>
        <end position="44"/>
    </location>
</feature>
<gene>
    <name evidence="11" type="ORF">SAMN05216377_116159</name>
</gene>
<evidence type="ECO:0000256" key="7">
    <source>
        <dbReference type="ARBA" id="ARBA00022989"/>
    </source>
</evidence>
<keyword evidence="6" id="KW-0029">Amino-acid transport</keyword>
<keyword evidence="8 9" id="KW-0472">Membrane</keyword>
<proteinExistence type="inferred from homology"/>
<sequence>MNAFDWSVIGQYAGYVAAGIPITLLVSAGAVVIGIVLGVPIAILRLRAWAPVRWLLLGYVELFRNTPVLVQVVWFYYVLPVLTGGNLPPVWAGTLAIGLNTSAYIAEAVRGGIVGIASGQGEAARCIGMSYWQSMRWIILPQTSRRMLVPFANTFVVVIKESALVSYIGVLDILHRGDVVQVSTFKPLEAYTLVAVFFLIVITAVTQLMRFMEKRWSPAVD</sequence>
<evidence type="ECO:0000313" key="11">
    <source>
        <dbReference type="EMBL" id="SDG90478.1"/>
    </source>
</evidence>
<dbReference type="InterPro" id="IPR043429">
    <property type="entry name" value="ArtM/GltK/GlnP/TcyL/YhdX-like"/>
</dbReference>
<evidence type="ECO:0000256" key="8">
    <source>
        <dbReference type="ARBA" id="ARBA00023136"/>
    </source>
</evidence>
<organism evidence="11 12">
    <name type="scientific">Pseudonocardia oroxyli</name>
    <dbReference type="NCBI Taxonomy" id="366584"/>
    <lineage>
        <taxon>Bacteria</taxon>
        <taxon>Bacillati</taxon>
        <taxon>Actinomycetota</taxon>
        <taxon>Actinomycetes</taxon>
        <taxon>Pseudonocardiales</taxon>
        <taxon>Pseudonocardiaceae</taxon>
        <taxon>Pseudonocardia</taxon>
    </lineage>
</organism>
<dbReference type="GO" id="GO:0006865">
    <property type="term" value="P:amino acid transport"/>
    <property type="evidence" value="ECO:0007669"/>
    <property type="project" value="UniProtKB-KW"/>
</dbReference>